<dbReference type="Proteomes" id="UP000509302">
    <property type="component" value="Chromosome"/>
</dbReference>
<name>A0A7H9AMM1_9FLAO</name>
<accession>A0A7H9AMM1</accession>
<dbReference type="RefSeq" id="WP_179241039.1">
    <property type="nucleotide sequence ID" value="NZ_CP058595.1"/>
</dbReference>
<evidence type="ECO:0000313" key="2">
    <source>
        <dbReference type="Proteomes" id="UP000509302"/>
    </source>
</evidence>
<protein>
    <submittedName>
        <fullName evidence="1">DUF3052 family protein</fullName>
    </submittedName>
</protein>
<proteinExistence type="predicted"/>
<dbReference type="AlphaFoldDB" id="A0A7H9AMM1"/>
<dbReference type="EMBL" id="CP058595">
    <property type="protein sequence ID" value="QLG44706.1"/>
    <property type="molecule type" value="Genomic_DNA"/>
</dbReference>
<dbReference type="KEGG" id="cagg:HYG79_04875"/>
<reference evidence="1 2" key="1">
    <citation type="journal article" date="2006" name="Int. J. Syst. Evol. Microbiol.">
        <title>Costertonia aggregata gen. nov., sp. nov., a mesophilic marine bacterium of the family Flavobacteriaceae, isolated from a mature biofilm.</title>
        <authorList>
            <person name="Kwon K.K."/>
            <person name="Lee Y.K."/>
            <person name="Lee H.K."/>
        </authorList>
    </citation>
    <scope>NUCLEOTIDE SEQUENCE [LARGE SCALE GENOMIC DNA]</scope>
    <source>
        <strain evidence="1 2">KCCM 42265</strain>
    </source>
</reference>
<evidence type="ECO:0000313" key="1">
    <source>
        <dbReference type="EMBL" id="QLG44706.1"/>
    </source>
</evidence>
<organism evidence="1 2">
    <name type="scientific">Costertonia aggregata</name>
    <dbReference type="NCBI Taxonomy" id="343403"/>
    <lineage>
        <taxon>Bacteria</taxon>
        <taxon>Pseudomonadati</taxon>
        <taxon>Bacteroidota</taxon>
        <taxon>Flavobacteriia</taxon>
        <taxon>Flavobacteriales</taxon>
        <taxon>Flavobacteriaceae</taxon>
        <taxon>Costertonia</taxon>
    </lineage>
</organism>
<sequence length="137" mass="15897">METVGYSKTPLSKKLGIKEKMKLLTVNEPRPYKEFFFEFPDAVIINPKLENQSLDLIHIFIKTRTELAAIVNRIKPLLKKEGVLWVSWPKGSSTIKTELKREPIRDYILKTGLVDTKVCAVDSDWSGLKFVYRKENR</sequence>
<gene>
    <name evidence="1" type="ORF">HYG79_04875</name>
</gene>
<keyword evidence="2" id="KW-1185">Reference proteome</keyword>